<dbReference type="InterPro" id="IPR012337">
    <property type="entry name" value="RNaseH-like_sf"/>
</dbReference>
<dbReference type="PANTHER" id="PTHR46481">
    <property type="entry name" value="ZINC FINGER BED DOMAIN-CONTAINING PROTEIN 4"/>
    <property type="match status" value="1"/>
</dbReference>
<dbReference type="GO" id="GO:0008270">
    <property type="term" value="F:zinc ion binding"/>
    <property type="evidence" value="ECO:0007669"/>
    <property type="project" value="UniProtKB-KW"/>
</dbReference>
<dbReference type="SUPFAM" id="SSF53098">
    <property type="entry name" value="Ribonuclease H-like"/>
    <property type="match status" value="1"/>
</dbReference>
<comment type="caution">
    <text evidence="6">The sequence shown here is derived from an EMBL/GenBank/DDBJ whole genome shotgun (WGS) entry which is preliminary data.</text>
</comment>
<keyword evidence="3" id="KW-0863">Zinc-finger</keyword>
<protein>
    <recommendedName>
        <fullName evidence="8">hAT-like transposase RNase-H fold domain-containing protein</fullName>
    </recommendedName>
</protein>
<comment type="subcellular location">
    <subcellularLocation>
        <location evidence="1">Nucleus</location>
    </subcellularLocation>
</comment>
<evidence type="ECO:0008006" key="8">
    <source>
        <dbReference type="Google" id="ProtNLM"/>
    </source>
</evidence>
<name>A0A7J9MZC1_GOSSC</name>
<dbReference type="Proteomes" id="UP000593576">
    <property type="component" value="Unassembled WGS sequence"/>
</dbReference>
<evidence type="ECO:0000256" key="4">
    <source>
        <dbReference type="ARBA" id="ARBA00022833"/>
    </source>
</evidence>
<dbReference type="AlphaFoldDB" id="A0A7J9MZC1"/>
<keyword evidence="2" id="KW-0479">Metal-binding</keyword>
<dbReference type="OrthoDB" id="998233at2759"/>
<dbReference type="EMBL" id="JABFAF010264616">
    <property type="protein sequence ID" value="MBA0876328.1"/>
    <property type="molecule type" value="Genomic_DNA"/>
</dbReference>
<dbReference type="PANTHER" id="PTHR46481:SF10">
    <property type="entry name" value="ZINC FINGER BED DOMAIN-CONTAINING PROTEIN 39"/>
    <property type="match status" value="1"/>
</dbReference>
<accession>A0A7J9MZC1</accession>
<evidence type="ECO:0000256" key="5">
    <source>
        <dbReference type="ARBA" id="ARBA00023242"/>
    </source>
</evidence>
<dbReference type="GO" id="GO:0005634">
    <property type="term" value="C:nucleus"/>
    <property type="evidence" value="ECO:0007669"/>
    <property type="project" value="UniProtKB-SubCell"/>
</dbReference>
<proteinExistence type="predicted"/>
<keyword evidence="4" id="KW-0862">Zinc</keyword>
<evidence type="ECO:0000256" key="1">
    <source>
        <dbReference type="ARBA" id="ARBA00004123"/>
    </source>
</evidence>
<evidence type="ECO:0000256" key="2">
    <source>
        <dbReference type="ARBA" id="ARBA00022723"/>
    </source>
</evidence>
<keyword evidence="5" id="KW-0539">Nucleus</keyword>
<evidence type="ECO:0000313" key="7">
    <source>
        <dbReference type="Proteomes" id="UP000593576"/>
    </source>
</evidence>
<reference evidence="6 7" key="1">
    <citation type="journal article" date="2019" name="Genome Biol. Evol.">
        <title>Insights into the evolution of the New World diploid cottons (Gossypium, subgenus Houzingenia) based on genome sequencing.</title>
        <authorList>
            <person name="Grover C.E."/>
            <person name="Arick M.A. 2nd"/>
            <person name="Thrash A."/>
            <person name="Conover J.L."/>
            <person name="Sanders W.S."/>
            <person name="Peterson D.G."/>
            <person name="Frelichowski J.E."/>
            <person name="Scheffler J.A."/>
            <person name="Scheffler B.E."/>
            <person name="Wendel J.F."/>
        </authorList>
    </citation>
    <scope>NUCLEOTIDE SEQUENCE [LARGE SCALE GENOMIC DNA]</scope>
    <source>
        <strain evidence="6">1</strain>
        <tissue evidence="6">Leaf</tissue>
    </source>
</reference>
<sequence>MLKDSLSFHEKLPLNRKLFHARCCANILNLLVHNGLFEIEDITDNVRESVKYITASTVHLTMFNDIIKQLQLTNKRLILDCCTQWNATYAMVSCVLEFKDVFLPYA</sequence>
<evidence type="ECO:0000256" key="3">
    <source>
        <dbReference type="ARBA" id="ARBA00022771"/>
    </source>
</evidence>
<organism evidence="6 7">
    <name type="scientific">Gossypium schwendimanii</name>
    <name type="common">Cotton</name>
    <dbReference type="NCBI Taxonomy" id="34291"/>
    <lineage>
        <taxon>Eukaryota</taxon>
        <taxon>Viridiplantae</taxon>
        <taxon>Streptophyta</taxon>
        <taxon>Embryophyta</taxon>
        <taxon>Tracheophyta</taxon>
        <taxon>Spermatophyta</taxon>
        <taxon>Magnoliopsida</taxon>
        <taxon>eudicotyledons</taxon>
        <taxon>Gunneridae</taxon>
        <taxon>Pentapetalae</taxon>
        <taxon>rosids</taxon>
        <taxon>malvids</taxon>
        <taxon>Malvales</taxon>
        <taxon>Malvaceae</taxon>
        <taxon>Malvoideae</taxon>
        <taxon>Gossypium</taxon>
    </lineage>
</organism>
<evidence type="ECO:0000313" key="6">
    <source>
        <dbReference type="EMBL" id="MBA0876328.1"/>
    </source>
</evidence>
<gene>
    <name evidence="6" type="ORF">Goshw_001314</name>
</gene>
<keyword evidence="7" id="KW-1185">Reference proteome</keyword>
<dbReference type="InterPro" id="IPR052035">
    <property type="entry name" value="ZnF_BED_domain_contain"/>
</dbReference>